<proteinExistence type="inferred from homology"/>
<dbReference type="Gene3D" id="1.10.630.10">
    <property type="entry name" value="Cytochrome P450"/>
    <property type="match status" value="1"/>
</dbReference>
<dbReference type="AlphaFoldDB" id="A0AA39VRD2"/>
<dbReference type="FunFam" id="1.10.630.10:FF:000007">
    <property type="entry name" value="Cytochrome P450 76C4"/>
    <property type="match status" value="1"/>
</dbReference>
<evidence type="ECO:0000256" key="6">
    <source>
        <dbReference type="RuleBase" id="RU000461"/>
    </source>
</evidence>
<dbReference type="CDD" id="cd11073">
    <property type="entry name" value="CYP76-like"/>
    <property type="match status" value="1"/>
</dbReference>
<accession>A0AA39VRD2</accession>
<dbReference type="GO" id="GO:0005506">
    <property type="term" value="F:iron ion binding"/>
    <property type="evidence" value="ECO:0007669"/>
    <property type="project" value="InterPro"/>
</dbReference>
<reference evidence="8" key="2">
    <citation type="submission" date="2023-06" db="EMBL/GenBank/DDBJ databases">
        <authorList>
            <person name="Swenson N.G."/>
            <person name="Wegrzyn J.L."/>
            <person name="Mcevoy S.L."/>
        </authorList>
    </citation>
    <scope>NUCLEOTIDE SEQUENCE</scope>
    <source>
        <strain evidence="8">NS2018</strain>
        <tissue evidence="8">Leaf</tissue>
    </source>
</reference>
<keyword evidence="9" id="KW-1185">Reference proteome</keyword>
<comment type="similarity">
    <text evidence="1 6">Belongs to the cytochrome P450 family.</text>
</comment>
<name>A0AA39VRD2_ACESA</name>
<keyword evidence="4 5" id="KW-0408">Iron</keyword>
<dbReference type="PRINTS" id="PR00463">
    <property type="entry name" value="EP450I"/>
</dbReference>
<dbReference type="InterPro" id="IPR002401">
    <property type="entry name" value="Cyt_P450_E_grp-I"/>
</dbReference>
<dbReference type="InterPro" id="IPR017972">
    <property type="entry name" value="Cyt_P450_CS"/>
</dbReference>
<evidence type="ECO:0000256" key="7">
    <source>
        <dbReference type="SAM" id="SignalP"/>
    </source>
</evidence>
<reference evidence="8" key="1">
    <citation type="journal article" date="2022" name="Plant J.">
        <title>Strategies of tolerance reflected in two North American maple genomes.</title>
        <authorList>
            <person name="McEvoy S.L."/>
            <person name="Sezen U.U."/>
            <person name="Trouern-Trend A."/>
            <person name="McMahon S.M."/>
            <person name="Schaberg P.G."/>
            <person name="Yang J."/>
            <person name="Wegrzyn J.L."/>
            <person name="Swenson N.G."/>
        </authorList>
    </citation>
    <scope>NUCLEOTIDE SEQUENCE</scope>
    <source>
        <strain evidence="8">NS2018</strain>
    </source>
</reference>
<dbReference type="GO" id="GO:0020037">
    <property type="term" value="F:heme binding"/>
    <property type="evidence" value="ECO:0007669"/>
    <property type="project" value="InterPro"/>
</dbReference>
<evidence type="ECO:0000313" key="8">
    <source>
        <dbReference type="EMBL" id="KAK0587623.1"/>
    </source>
</evidence>
<dbReference type="PROSITE" id="PS00086">
    <property type="entry name" value="CYTOCHROME_P450"/>
    <property type="match status" value="1"/>
</dbReference>
<feature type="binding site" description="axial binding residue" evidence="5">
    <location>
        <position position="441"/>
    </location>
    <ligand>
        <name>heme</name>
        <dbReference type="ChEBI" id="CHEBI:30413"/>
    </ligand>
    <ligandPart>
        <name>Fe</name>
        <dbReference type="ChEBI" id="CHEBI:18248"/>
    </ligandPart>
</feature>
<keyword evidence="2 5" id="KW-0479">Metal-binding</keyword>
<protein>
    <recommendedName>
        <fullName evidence="10">Geraniol 8-hydroxylase-like</fullName>
    </recommendedName>
</protein>
<evidence type="ECO:0000256" key="4">
    <source>
        <dbReference type="ARBA" id="ARBA00023004"/>
    </source>
</evidence>
<evidence type="ECO:0000256" key="1">
    <source>
        <dbReference type="ARBA" id="ARBA00010617"/>
    </source>
</evidence>
<evidence type="ECO:0008006" key="10">
    <source>
        <dbReference type="Google" id="ProtNLM"/>
    </source>
</evidence>
<comment type="caution">
    <text evidence="8">The sequence shown here is derived from an EMBL/GenBank/DDBJ whole genome shotgun (WGS) entry which is preliminary data.</text>
</comment>
<keyword evidence="3 6" id="KW-0560">Oxidoreductase</keyword>
<dbReference type="GO" id="GO:0004497">
    <property type="term" value="F:monooxygenase activity"/>
    <property type="evidence" value="ECO:0007669"/>
    <property type="project" value="UniProtKB-KW"/>
</dbReference>
<dbReference type="InterPro" id="IPR036396">
    <property type="entry name" value="Cyt_P450_sf"/>
</dbReference>
<evidence type="ECO:0000256" key="5">
    <source>
        <dbReference type="PIRSR" id="PIRSR602401-1"/>
    </source>
</evidence>
<gene>
    <name evidence="8" type="ORF">LWI29_025999</name>
</gene>
<evidence type="ECO:0000313" key="9">
    <source>
        <dbReference type="Proteomes" id="UP001168877"/>
    </source>
</evidence>
<keyword evidence="6" id="KW-0503">Monooxygenase</keyword>
<feature type="signal peptide" evidence="7">
    <location>
        <begin position="1"/>
        <end position="20"/>
    </location>
</feature>
<evidence type="ECO:0000256" key="2">
    <source>
        <dbReference type="ARBA" id="ARBA00022723"/>
    </source>
</evidence>
<dbReference type="PANTHER" id="PTHR47950:SF48">
    <property type="entry name" value="CYTOCHROME P450 FAMILY PROTEIN, EXPRESSED"/>
    <property type="match status" value="1"/>
</dbReference>
<organism evidence="8 9">
    <name type="scientific">Acer saccharum</name>
    <name type="common">Sugar maple</name>
    <dbReference type="NCBI Taxonomy" id="4024"/>
    <lineage>
        <taxon>Eukaryota</taxon>
        <taxon>Viridiplantae</taxon>
        <taxon>Streptophyta</taxon>
        <taxon>Embryophyta</taxon>
        <taxon>Tracheophyta</taxon>
        <taxon>Spermatophyta</taxon>
        <taxon>Magnoliopsida</taxon>
        <taxon>eudicotyledons</taxon>
        <taxon>Gunneridae</taxon>
        <taxon>Pentapetalae</taxon>
        <taxon>rosids</taxon>
        <taxon>malvids</taxon>
        <taxon>Sapindales</taxon>
        <taxon>Sapindaceae</taxon>
        <taxon>Hippocastanoideae</taxon>
        <taxon>Acereae</taxon>
        <taxon>Acer</taxon>
    </lineage>
</organism>
<dbReference type="GO" id="GO:0016705">
    <property type="term" value="F:oxidoreductase activity, acting on paired donors, with incorporation or reduction of molecular oxygen"/>
    <property type="evidence" value="ECO:0007669"/>
    <property type="project" value="InterPro"/>
</dbReference>
<dbReference type="InterPro" id="IPR001128">
    <property type="entry name" value="Cyt_P450"/>
</dbReference>
<keyword evidence="5 6" id="KW-0349">Heme</keyword>
<dbReference type="Proteomes" id="UP001168877">
    <property type="component" value="Unassembled WGS sequence"/>
</dbReference>
<dbReference type="PRINTS" id="PR00385">
    <property type="entry name" value="P450"/>
</dbReference>
<dbReference type="PANTHER" id="PTHR47950">
    <property type="entry name" value="CYTOCHROME P450, FAMILY 76, SUBFAMILY C, POLYPEPTIDE 5-RELATED"/>
    <property type="match status" value="1"/>
</dbReference>
<dbReference type="Pfam" id="PF00067">
    <property type="entry name" value="p450"/>
    <property type="match status" value="1"/>
</dbReference>
<dbReference type="EMBL" id="JAUESC010000382">
    <property type="protein sequence ID" value="KAK0587623.1"/>
    <property type="molecule type" value="Genomic_DNA"/>
</dbReference>
<feature type="chain" id="PRO_5041332196" description="Geraniol 8-hydroxylase-like" evidence="7">
    <location>
        <begin position="21"/>
        <end position="498"/>
    </location>
</feature>
<sequence>MEMILTCLLCILFTCIWVTALQYLRKADSKKLPPGPTPFPIIGNLLEVGANPHRSLANLAKKHGPIMTLQLGQVTTIVISSSTVAKEILKNHDLSFCNRTVPDAILAEQHGEIGMPWLPVTTAWRSLRKISNSHIFTTQKLDANQYLRREKIQQLLAHVQESCDAGRAIEVGQAAFNTTLNLLSNTVFSIDLADPSSEFAREFKKLVWGIMEEAGKPNLNDYFPILRKIDPQGIRRRMGVHFREMLKMFDRLIVERLKQRQLHGSEPKDMLDTLLNITEDKSEEIDRDQIKHLLLDLFAAGTDTTSSTLEWAMTELIRNPETLSKARLELEQIIGKGNQIEESDVSRLPYLQAIVKETFRLHPPVPLLLPRKASSDVEICSYKVPEGAQVLVNVWAIGRDGSTCTWDDPNSFVPERFLGSDVDVRGRNFELIPFGAGRRICPGLPLAMRMLYLMLGTLIHSFGWKLEGGLKPEMMDMDDKFGITLQRAQPLRAVPVAL</sequence>
<dbReference type="SUPFAM" id="SSF48264">
    <property type="entry name" value="Cytochrome P450"/>
    <property type="match status" value="1"/>
</dbReference>
<comment type="cofactor">
    <cofactor evidence="5">
        <name>heme</name>
        <dbReference type="ChEBI" id="CHEBI:30413"/>
    </cofactor>
</comment>
<keyword evidence="7" id="KW-0732">Signal</keyword>
<evidence type="ECO:0000256" key="3">
    <source>
        <dbReference type="ARBA" id="ARBA00023002"/>
    </source>
</evidence>